<dbReference type="AlphaFoldDB" id="H8MVF6"/>
<dbReference type="OrthoDB" id="5526157at2"/>
<dbReference type="HOGENOM" id="CLU_747448_0_0_7"/>
<dbReference type="PROSITE" id="PS51257">
    <property type="entry name" value="PROKAR_LIPOPROTEIN"/>
    <property type="match status" value="1"/>
</dbReference>
<evidence type="ECO:0008006" key="4">
    <source>
        <dbReference type="Google" id="ProtNLM"/>
    </source>
</evidence>
<protein>
    <recommendedName>
        <fullName evidence="4">Lipoprotein</fullName>
    </recommendedName>
</protein>
<name>H8MVF6_CORCM</name>
<sequence length="312" mass="32389">MMRYGALLLGCAAVWGTGCKKEQPQASAPVDAGVVAAGVPDAGSVAKGPRPLRFSNVVLKRQDDTVNVSYTLTNPGTAQGRGDACLMLVDDQNRAIAVSRLGGITVKGGLEDAFEDTVKVADLQWKQARSVMLYSTEYGSYCSTSDLKPISEFLRLLPTGAPAPAGLPVPAQPQDVTSGDFAVSGIRVNQAGSSAGASVTYTVKNVSDHRAAGTGCLRAYAQEGTRALEELEAGEFDLAPNASETRTATLKFADATHWAAVKVLRFFASPYGCVDTEGPENPGFPLSGPSEVQPGDAAPGGTGSGEAHHDEE</sequence>
<evidence type="ECO:0000313" key="3">
    <source>
        <dbReference type="Proteomes" id="UP000007587"/>
    </source>
</evidence>
<dbReference type="RefSeq" id="WP_014395541.1">
    <property type="nucleotide sequence ID" value="NC_017030.1"/>
</dbReference>
<dbReference type="STRING" id="1144275.COCOR_02721"/>
<reference evidence="2 3" key="1">
    <citation type="journal article" date="2012" name="J. Bacteriol.">
        <title>Complete Genome Sequence of the Fruiting Myxobacterium Corallococcus coralloides DSM 2259.</title>
        <authorList>
            <person name="Huntley S."/>
            <person name="Zhang Y."/>
            <person name="Treuner-Lange A."/>
            <person name="Kneip S."/>
            <person name="Sensen C.W."/>
            <person name="Sogaard-Andersen L."/>
        </authorList>
    </citation>
    <scope>NUCLEOTIDE SEQUENCE [LARGE SCALE GENOMIC DNA]</scope>
    <source>
        <strain evidence="3">ATCC 25202 / DSM 2259 / NBRC 100086 / M2</strain>
    </source>
</reference>
<organism evidence="2 3">
    <name type="scientific">Corallococcus coralloides (strain ATCC 25202 / DSM 2259 / NBRC 100086 / M2)</name>
    <name type="common">Myxococcus coralloides</name>
    <dbReference type="NCBI Taxonomy" id="1144275"/>
    <lineage>
        <taxon>Bacteria</taxon>
        <taxon>Pseudomonadati</taxon>
        <taxon>Myxococcota</taxon>
        <taxon>Myxococcia</taxon>
        <taxon>Myxococcales</taxon>
        <taxon>Cystobacterineae</taxon>
        <taxon>Myxococcaceae</taxon>
        <taxon>Corallococcus</taxon>
    </lineage>
</organism>
<dbReference type="EMBL" id="CP003389">
    <property type="protein sequence ID" value="AFE04779.1"/>
    <property type="molecule type" value="Genomic_DNA"/>
</dbReference>
<keyword evidence="3" id="KW-1185">Reference proteome</keyword>
<reference evidence="3" key="2">
    <citation type="submission" date="2012-03" db="EMBL/GenBank/DDBJ databases">
        <title>Genome sequence of the fruiting myxobacterium Corallococcus coralloides DSM 2259.</title>
        <authorList>
            <person name="Huntley S."/>
            <person name="Zhang Y."/>
            <person name="Treuner-Lange A."/>
            <person name="Sensen C.W."/>
            <person name="Sogaard-Andersen L."/>
        </authorList>
    </citation>
    <scope>NUCLEOTIDE SEQUENCE [LARGE SCALE GENOMIC DNA]</scope>
    <source>
        <strain evidence="3">ATCC 25202 / DSM 2259 / NBRC 100086 / M2</strain>
    </source>
</reference>
<dbReference type="InParanoid" id="H8MVF6"/>
<proteinExistence type="predicted"/>
<gene>
    <name evidence="2" type="ordered locus">COCOR_02721</name>
</gene>
<evidence type="ECO:0000313" key="2">
    <source>
        <dbReference type="EMBL" id="AFE04779.1"/>
    </source>
</evidence>
<dbReference type="Proteomes" id="UP000007587">
    <property type="component" value="Chromosome"/>
</dbReference>
<accession>H8MVF6</accession>
<dbReference type="KEGG" id="ccx:COCOR_02721"/>
<evidence type="ECO:0000256" key="1">
    <source>
        <dbReference type="SAM" id="MobiDB-lite"/>
    </source>
</evidence>
<feature type="region of interest" description="Disordered" evidence="1">
    <location>
        <begin position="277"/>
        <end position="312"/>
    </location>
</feature>